<organism evidence="1 2">
    <name type="scientific">Diaporthe vaccinii</name>
    <dbReference type="NCBI Taxonomy" id="105482"/>
    <lineage>
        <taxon>Eukaryota</taxon>
        <taxon>Fungi</taxon>
        <taxon>Dikarya</taxon>
        <taxon>Ascomycota</taxon>
        <taxon>Pezizomycotina</taxon>
        <taxon>Sordariomycetes</taxon>
        <taxon>Sordariomycetidae</taxon>
        <taxon>Diaporthales</taxon>
        <taxon>Diaporthaceae</taxon>
        <taxon>Diaporthe</taxon>
        <taxon>Diaporthe eres species complex</taxon>
    </lineage>
</organism>
<name>A0ABR4ERI6_9PEZI</name>
<keyword evidence="2" id="KW-1185">Reference proteome</keyword>
<protein>
    <submittedName>
        <fullName evidence="1">Uncharacterized protein</fullName>
    </submittedName>
</protein>
<evidence type="ECO:0000313" key="2">
    <source>
        <dbReference type="Proteomes" id="UP001600888"/>
    </source>
</evidence>
<dbReference type="Proteomes" id="UP001600888">
    <property type="component" value="Unassembled WGS sequence"/>
</dbReference>
<accession>A0ABR4ERI6</accession>
<comment type="caution">
    <text evidence="1">The sequence shown here is derived from an EMBL/GenBank/DDBJ whole genome shotgun (WGS) entry which is preliminary data.</text>
</comment>
<reference evidence="1 2" key="1">
    <citation type="submission" date="2024-03" db="EMBL/GenBank/DDBJ databases">
        <title>A high-quality draft genome sequence of Diaporthe vaccinii, a causative agent of upright dieback and viscid rot disease in cranberry plants.</title>
        <authorList>
            <person name="Sarrasin M."/>
            <person name="Lang B.F."/>
            <person name="Burger G."/>
        </authorList>
    </citation>
    <scope>NUCLEOTIDE SEQUENCE [LARGE SCALE GENOMIC DNA]</scope>
    <source>
        <strain evidence="1 2">IS7</strain>
    </source>
</reference>
<evidence type="ECO:0000313" key="1">
    <source>
        <dbReference type="EMBL" id="KAL2285046.1"/>
    </source>
</evidence>
<proteinExistence type="predicted"/>
<dbReference type="EMBL" id="JBAWTH010000033">
    <property type="protein sequence ID" value="KAL2285046.1"/>
    <property type="molecule type" value="Genomic_DNA"/>
</dbReference>
<gene>
    <name evidence="1" type="ORF">FJTKL_08570</name>
</gene>
<sequence>MAAPDAAAYNSMVVESLVNGVWYHVISQVFTFPKYIIAPEYRTGGGTLRGDLFVIRVNADPSKNKAVFAFEGKREGTVSEFQDARTQLWGYLKDITQHGTRSYSFGIVAAGTKYAVEQNNGTNLNRRVKPIKLMIEEGLSDNPEYGIISTPGEYNKVLEILTTVESWIDKNVF</sequence>